<comment type="subunit">
    <text evidence="13">Composed of two chains; the small (or glutamine) chain promotes the hydrolysis of glutamine to ammonia, which is used by the large (or ammonia) chain to synthesize carbamoyl phosphate. Tetramer of heterodimers (alpha,beta)4.</text>
</comment>
<dbReference type="OrthoDB" id="9804328at2"/>
<dbReference type="UniPathway" id="UPA00068">
    <property type="reaction ID" value="UER00171"/>
</dbReference>
<dbReference type="CDD" id="cd01744">
    <property type="entry name" value="GATase1_CPSase"/>
    <property type="match status" value="1"/>
</dbReference>
<evidence type="ECO:0000256" key="13">
    <source>
        <dbReference type="HAMAP-Rule" id="MF_01209"/>
    </source>
</evidence>
<keyword evidence="16" id="KW-1185">Reference proteome</keyword>
<comment type="function">
    <text evidence="13">Small subunit of the glutamine-dependent carbamoyl phosphate synthetase (CPSase). CPSase catalyzes the formation of carbamoyl phosphate from the ammonia moiety of glutamine, carbonate, and phosphate donated by ATP, constituting the first step of 2 biosynthetic pathways, one leading to arginine and/or urea and the other to pyrimidine nucleotides. The small subunit (glutamine amidotransferase) binds and cleaves glutamine to supply the large subunit with the substrate ammonia.</text>
</comment>
<dbReference type="GO" id="GO:0004359">
    <property type="term" value="F:glutaminase activity"/>
    <property type="evidence" value="ECO:0007669"/>
    <property type="project" value="RHEA"/>
</dbReference>
<dbReference type="Proteomes" id="UP000029640">
    <property type="component" value="Unassembled WGS sequence"/>
</dbReference>
<keyword evidence="10 13" id="KW-0665">Pyrimidine biosynthesis</keyword>
<evidence type="ECO:0000256" key="8">
    <source>
        <dbReference type="ARBA" id="ARBA00022840"/>
    </source>
</evidence>
<feature type="binding site" evidence="13">
    <location>
        <position position="313"/>
    </location>
    <ligand>
        <name>L-glutamine</name>
        <dbReference type="ChEBI" id="CHEBI:58359"/>
    </ligand>
</feature>
<evidence type="ECO:0000256" key="2">
    <source>
        <dbReference type="ARBA" id="ARBA00005077"/>
    </source>
</evidence>
<feature type="active site" evidence="13">
    <location>
        <position position="355"/>
    </location>
</feature>
<dbReference type="UniPathway" id="UPA00070">
    <property type="reaction ID" value="UER00115"/>
</dbReference>
<dbReference type="Pfam" id="PF00117">
    <property type="entry name" value="GATase"/>
    <property type="match status" value="1"/>
</dbReference>
<dbReference type="PRINTS" id="PR00096">
    <property type="entry name" value="GATASE"/>
</dbReference>
<comment type="pathway">
    <text evidence="1 13">Pyrimidine metabolism; UMP biosynthesis via de novo pathway; (S)-dihydroorotate from bicarbonate: step 1/3.</text>
</comment>
<feature type="binding site" evidence="13">
    <location>
        <position position="241"/>
    </location>
    <ligand>
        <name>L-glutamine</name>
        <dbReference type="ChEBI" id="CHEBI:58359"/>
    </ligand>
</feature>
<dbReference type="PANTHER" id="PTHR43418:SF7">
    <property type="entry name" value="CARBAMOYL-PHOSPHATE SYNTHASE SMALL CHAIN"/>
    <property type="match status" value="1"/>
</dbReference>
<dbReference type="STRING" id="1265313.HRUBRA_02661"/>
<dbReference type="GO" id="GO:0006207">
    <property type="term" value="P:'de novo' pyrimidine nucleobase biosynthetic process"/>
    <property type="evidence" value="ECO:0007669"/>
    <property type="project" value="InterPro"/>
</dbReference>
<name>A0A095VNL1_9GAMM</name>
<dbReference type="FunFam" id="3.50.30.20:FF:000001">
    <property type="entry name" value="Carbamoyl-phosphate synthase small chain"/>
    <property type="match status" value="1"/>
</dbReference>
<protein>
    <recommendedName>
        <fullName evidence="13">Carbamoyl phosphate synthase small chain</fullName>
        <ecNumber evidence="13">6.3.5.5</ecNumber>
    </recommendedName>
    <alternativeName>
        <fullName evidence="13">Carbamoyl phosphate synthetase glutamine chain</fullName>
    </alternativeName>
</protein>
<gene>
    <name evidence="13" type="primary">carA</name>
    <name evidence="15" type="ORF">HRUBRA_02661</name>
</gene>
<evidence type="ECO:0000256" key="4">
    <source>
        <dbReference type="ARBA" id="ARBA00022571"/>
    </source>
</evidence>
<comment type="similarity">
    <text evidence="3 13">Belongs to the CarA family.</text>
</comment>
<dbReference type="PROSITE" id="PS51273">
    <property type="entry name" value="GATASE_TYPE_1"/>
    <property type="match status" value="1"/>
</dbReference>
<feature type="binding site" evidence="13">
    <location>
        <position position="273"/>
    </location>
    <ligand>
        <name>L-glutamine</name>
        <dbReference type="ChEBI" id="CHEBI:58359"/>
    </ligand>
</feature>
<dbReference type="Gene3D" id="3.40.50.880">
    <property type="match status" value="1"/>
</dbReference>
<dbReference type="GO" id="GO:0004088">
    <property type="term" value="F:carbamoyl-phosphate synthase (glutamine-hydrolyzing) activity"/>
    <property type="evidence" value="ECO:0007669"/>
    <property type="project" value="UniProtKB-UniRule"/>
</dbReference>
<feature type="binding site" evidence="13">
    <location>
        <position position="243"/>
    </location>
    <ligand>
        <name>L-glutamine</name>
        <dbReference type="ChEBI" id="CHEBI:58359"/>
    </ligand>
</feature>
<comment type="catalytic activity">
    <reaction evidence="12 13">
        <text>L-glutamine + H2O = L-glutamate + NH4(+)</text>
        <dbReference type="Rhea" id="RHEA:15889"/>
        <dbReference type="ChEBI" id="CHEBI:15377"/>
        <dbReference type="ChEBI" id="CHEBI:28938"/>
        <dbReference type="ChEBI" id="CHEBI:29985"/>
        <dbReference type="ChEBI" id="CHEBI:58359"/>
    </reaction>
</comment>
<dbReference type="FunFam" id="3.40.50.880:FF:000011">
    <property type="entry name" value="Carbamoyl-phosphate synthase small chain"/>
    <property type="match status" value="1"/>
</dbReference>
<proteinExistence type="inferred from homology"/>
<evidence type="ECO:0000256" key="10">
    <source>
        <dbReference type="ARBA" id="ARBA00022975"/>
    </source>
</evidence>
<sequence length="381" mass="40408">MSSPALLALADGSLFRGSAIGAEGSAVGEVVFNTAMTGYQEILTDPSYARQLVTLTYPHIGNTGTNAEDEESRAVWAAGLIIRDLPLMASSFRSTRPLDQYLRDQGVVAIAGIDTRRLTRHLRKQGAQGGCLVTGEAAADEAGAIAAAQAFSGLAGADLAREVTVAAAYRWTEGGWALGSGFRQFQESEQRFHVVAYDFGVKRNILRMLADRGCRLRVVPAGTPASEVLALAPDGVFLSNGPGDPEPCDYAITAIRELLESEVPIFGICLGHQLLALASGARTVKMKFGHHGANHPVQDLEAGTVLITSQNHGFAVDDAALPDCLRVTHRSLFDGSLQGIHRTDRPAFSFQGHPEASPGPHDAAPLFDHFIELMAARGAGN</sequence>
<evidence type="ECO:0000256" key="6">
    <source>
        <dbReference type="ARBA" id="ARBA00022605"/>
    </source>
</evidence>
<evidence type="ECO:0000256" key="7">
    <source>
        <dbReference type="ARBA" id="ARBA00022741"/>
    </source>
</evidence>
<feature type="binding site" evidence="13">
    <location>
        <position position="47"/>
    </location>
    <ligand>
        <name>L-glutamine</name>
        <dbReference type="ChEBI" id="CHEBI:58359"/>
    </ligand>
</feature>
<evidence type="ECO:0000256" key="12">
    <source>
        <dbReference type="ARBA" id="ARBA00049285"/>
    </source>
</evidence>
<dbReference type="eggNOG" id="COG0505">
    <property type="taxonomic scope" value="Bacteria"/>
</dbReference>
<dbReference type="PANTHER" id="PTHR43418">
    <property type="entry name" value="MULTIFUNCTIONAL TRYPTOPHAN BIOSYNTHESIS PROTEIN-RELATED"/>
    <property type="match status" value="1"/>
</dbReference>
<dbReference type="Gene3D" id="3.50.30.20">
    <property type="entry name" value="Carbamoyl-phosphate synthase small subunit, N-terminal domain"/>
    <property type="match status" value="1"/>
</dbReference>
<evidence type="ECO:0000256" key="1">
    <source>
        <dbReference type="ARBA" id="ARBA00004812"/>
    </source>
</evidence>
<dbReference type="PRINTS" id="PR00097">
    <property type="entry name" value="ANTSNTHASEII"/>
</dbReference>
<dbReference type="SUPFAM" id="SSF52317">
    <property type="entry name" value="Class I glutamine amidotransferase-like"/>
    <property type="match status" value="1"/>
</dbReference>
<dbReference type="AlphaFoldDB" id="A0A095VNL1"/>
<dbReference type="EC" id="6.3.5.5" evidence="13"/>
<comment type="caution">
    <text evidence="15">The sequence shown here is derived from an EMBL/GenBank/DDBJ whole genome shotgun (WGS) entry which is preliminary data.</text>
</comment>
<dbReference type="GO" id="GO:0006526">
    <property type="term" value="P:L-arginine biosynthetic process"/>
    <property type="evidence" value="ECO:0007669"/>
    <property type="project" value="UniProtKB-UniRule"/>
</dbReference>
<evidence type="ECO:0000256" key="9">
    <source>
        <dbReference type="ARBA" id="ARBA00022962"/>
    </source>
</evidence>
<reference evidence="15 16" key="1">
    <citation type="journal article" date="2014" name="Genome Announc.">
        <title>Genome Sequence of Gammaproteobacterial Pseudohaliea rubra Type Strain DSM 19751, Isolated from Coastal Seawater of the Mediterranean Sea.</title>
        <authorList>
            <person name="Spring S."/>
            <person name="Fiebig A."/>
            <person name="Riedel T."/>
            <person name="Goker M."/>
            <person name="Klenk H.P."/>
        </authorList>
    </citation>
    <scope>NUCLEOTIDE SEQUENCE [LARGE SCALE GENOMIC DNA]</scope>
    <source>
        <strain evidence="15 16">DSM 19751</strain>
    </source>
</reference>
<dbReference type="InterPro" id="IPR002474">
    <property type="entry name" value="CarbamoylP_synth_ssu_N"/>
</dbReference>
<comment type="pathway">
    <text evidence="2 13">Amino-acid biosynthesis; L-arginine biosynthesis; carbamoyl phosphate from bicarbonate: step 1/1.</text>
</comment>
<feature type="active site" description="Nucleophile" evidence="13">
    <location>
        <position position="269"/>
    </location>
</feature>
<dbReference type="GO" id="GO:0005524">
    <property type="term" value="F:ATP binding"/>
    <property type="evidence" value="ECO:0007669"/>
    <property type="project" value="UniProtKB-UniRule"/>
</dbReference>
<dbReference type="NCBIfam" id="TIGR01368">
    <property type="entry name" value="CPSaseIIsmall"/>
    <property type="match status" value="1"/>
</dbReference>
<dbReference type="InterPro" id="IPR029062">
    <property type="entry name" value="Class_I_gatase-like"/>
</dbReference>
<organism evidence="15 16">
    <name type="scientific">Pseudohaliea rubra DSM 19751</name>
    <dbReference type="NCBI Taxonomy" id="1265313"/>
    <lineage>
        <taxon>Bacteria</taxon>
        <taxon>Pseudomonadati</taxon>
        <taxon>Pseudomonadota</taxon>
        <taxon>Gammaproteobacteria</taxon>
        <taxon>Cellvibrionales</taxon>
        <taxon>Halieaceae</taxon>
        <taxon>Pseudohaliea</taxon>
    </lineage>
</organism>
<dbReference type="InterPro" id="IPR050472">
    <property type="entry name" value="Anth_synth/Amidotransfase"/>
</dbReference>
<dbReference type="InterPro" id="IPR035686">
    <property type="entry name" value="CPSase_GATase1"/>
</dbReference>
<feature type="binding site" evidence="13">
    <location>
        <position position="311"/>
    </location>
    <ligand>
        <name>L-glutamine</name>
        <dbReference type="ChEBI" id="CHEBI:58359"/>
    </ligand>
</feature>
<keyword evidence="6 13" id="KW-0028">Amino-acid biosynthesis</keyword>
<dbReference type="NCBIfam" id="NF009475">
    <property type="entry name" value="PRK12838.1"/>
    <property type="match status" value="1"/>
</dbReference>
<keyword evidence="4 13" id="KW-0055">Arginine biosynthesis</keyword>
<dbReference type="SUPFAM" id="SSF52021">
    <property type="entry name" value="Carbamoyl phosphate synthetase, small subunit N-terminal domain"/>
    <property type="match status" value="1"/>
</dbReference>
<evidence type="ECO:0000256" key="5">
    <source>
        <dbReference type="ARBA" id="ARBA00022598"/>
    </source>
</evidence>
<evidence type="ECO:0000256" key="11">
    <source>
        <dbReference type="ARBA" id="ARBA00048816"/>
    </source>
</evidence>
<keyword evidence="8 13" id="KW-0067">ATP-binding</keyword>
<keyword evidence="7 13" id="KW-0547">Nucleotide-binding</keyword>
<feature type="active site" evidence="13">
    <location>
        <position position="353"/>
    </location>
</feature>
<feature type="binding site" evidence="13">
    <location>
        <position position="270"/>
    </location>
    <ligand>
        <name>L-glutamine</name>
        <dbReference type="ChEBI" id="CHEBI:58359"/>
    </ligand>
</feature>
<dbReference type="EMBL" id="AUVB01000085">
    <property type="protein sequence ID" value="KGE02683.1"/>
    <property type="molecule type" value="Genomic_DNA"/>
</dbReference>
<keyword evidence="9 13" id="KW-0315">Glutamine amidotransferase</keyword>
<dbReference type="GO" id="GO:0044205">
    <property type="term" value="P:'de novo' UMP biosynthetic process"/>
    <property type="evidence" value="ECO:0007669"/>
    <property type="project" value="UniProtKB-UniRule"/>
</dbReference>
<dbReference type="RefSeq" id="WP_035514066.1">
    <property type="nucleotide sequence ID" value="NZ_KN234747.1"/>
</dbReference>
<evidence type="ECO:0000313" key="15">
    <source>
        <dbReference type="EMBL" id="KGE02683.1"/>
    </source>
</evidence>
<dbReference type="HOGENOM" id="CLU_035901_2_1_6"/>
<feature type="domain" description="Carbamoyl-phosphate synthase small subunit N-terminal" evidence="14">
    <location>
        <begin position="3"/>
        <end position="133"/>
    </location>
</feature>
<dbReference type="InterPro" id="IPR036480">
    <property type="entry name" value="CarbP_synth_ssu_N_sf"/>
</dbReference>
<evidence type="ECO:0000259" key="14">
    <source>
        <dbReference type="SMART" id="SM01097"/>
    </source>
</evidence>
<evidence type="ECO:0000313" key="16">
    <source>
        <dbReference type="Proteomes" id="UP000029640"/>
    </source>
</evidence>
<dbReference type="InterPro" id="IPR017926">
    <property type="entry name" value="GATASE"/>
</dbReference>
<comment type="catalytic activity">
    <reaction evidence="11 13">
        <text>hydrogencarbonate + L-glutamine + 2 ATP + H2O = carbamoyl phosphate + L-glutamate + 2 ADP + phosphate + 2 H(+)</text>
        <dbReference type="Rhea" id="RHEA:18633"/>
        <dbReference type="ChEBI" id="CHEBI:15377"/>
        <dbReference type="ChEBI" id="CHEBI:15378"/>
        <dbReference type="ChEBI" id="CHEBI:17544"/>
        <dbReference type="ChEBI" id="CHEBI:29985"/>
        <dbReference type="ChEBI" id="CHEBI:30616"/>
        <dbReference type="ChEBI" id="CHEBI:43474"/>
        <dbReference type="ChEBI" id="CHEBI:58228"/>
        <dbReference type="ChEBI" id="CHEBI:58359"/>
        <dbReference type="ChEBI" id="CHEBI:456216"/>
        <dbReference type="EC" id="6.3.5.5"/>
    </reaction>
</comment>
<dbReference type="GO" id="GO:0006541">
    <property type="term" value="P:glutamine metabolic process"/>
    <property type="evidence" value="ECO:0007669"/>
    <property type="project" value="InterPro"/>
</dbReference>
<dbReference type="Pfam" id="PF00988">
    <property type="entry name" value="CPSase_sm_chain"/>
    <property type="match status" value="1"/>
</dbReference>
<dbReference type="InterPro" id="IPR006274">
    <property type="entry name" value="CarbamoylP_synth_ssu"/>
</dbReference>
<dbReference type="PATRIC" id="fig|1265313.6.peg.2620"/>
<dbReference type="SMART" id="SM01097">
    <property type="entry name" value="CPSase_sm_chain"/>
    <property type="match status" value="1"/>
</dbReference>
<accession>A0A095VNL1</accession>
<keyword evidence="5 13" id="KW-0436">Ligase</keyword>
<evidence type="ECO:0000256" key="3">
    <source>
        <dbReference type="ARBA" id="ARBA00007800"/>
    </source>
</evidence>
<dbReference type="PRINTS" id="PR00099">
    <property type="entry name" value="CPSGATASE"/>
</dbReference>
<dbReference type="HAMAP" id="MF_01209">
    <property type="entry name" value="CPSase_S_chain"/>
    <property type="match status" value="1"/>
</dbReference>
<feature type="region of interest" description="CPSase" evidence="13">
    <location>
        <begin position="1"/>
        <end position="192"/>
    </location>
</feature>
<feature type="binding site" evidence="13">
    <location>
        <position position="314"/>
    </location>
    <ligand>
        <name>L-glutamine</name>
        <dbReference type="ChEBI" id="CHEBI:58359"/>
    </ligand>
</feature>